<organism evidence="2 3">
    <name type="scientific">Prunus dulcis</name>
    <name type="common">Almond</name>
    <name type="synonym">Amygdalus dulcis</name>
    <dbReference type="NCBI Taxonomy" id="3755"/>
    <lineage>
        <taxon>Eukaryota</taxon>
        <taxon>Viridiplantae</taxon>
        <taxon>Streptophyta</taxon>
        <taxon>Embryophyta</taxon>
        <taxon>Tracheophyta</taxon>
        <taxon>Spermatophyta</taxon>
        <taxon>Magnoliopsida</taxon>
        <taxon>eudicotyledons</taxon>
        <taxon>Gunneridae</taxon>
        <taxon>Pentapetalae</taxon>
        <taxon>rosids</taxon>
        <taxon>fabids</taxon>
        <taxon>Rosales</taxon>
        <taxon>Rosaceae</taxon>
        <taxon>Amygdaloideae</taxon>
        <taxon>Amygdaleae</taxon>
        <taxon>Prunus</taxon>
    </lineage>
</organism>
<comment type="caution">
    <text evidence="2">The sequence shown here is derived from an EMBL/GenBank/DDBJ whole genome shotgun (WGS) entry which is preliminary data.</text>
</comment>
<feature type="region of interest" description="Disordered" evidence="1">
    <location>
        <begin position="45"/>
        <end position="70"/>
    </location>
</feature>
<gene>
    <name evidence="2" type="ORF">L3X38_018922</name>
</gene>
<feature type="compositionally biased region" description="Acidic residues" evidence="1">
    <location>
        <begin position="54"/>
        <end position="70"/>
    </location>
</feature>
<keyword evidence="3" id="KW-1185">Reference proteome</keyword>
<evidence type="ECO:0000313" key="3">
    <source>
        <dbReference type="Proteomes" id="UP001054821"/>
    </source>
</evidence>
<evidence type="ECO:0000256" key="1">
    <source>
        <dbReference type="SAM" id="MobiDB-lite"/>
    </source>
</evidence>
<name>A0AAD4W9X3_PRUDU</name>
<proteinExistence type="predicted"/>
<sequence length="157" mass="18388">MTQSQRGALDRFIVRESHATIDENIFNEQEQDDVEELQDIENNMDECVGNPEQNENDDNENVDIDDHNEDVEDVDIENHNNENFTNLFNEEPSQSIPLDIYDPRNWDNIDPKFRDLLVEKGHVRDLLIGKGPKDHLPSRFSSTFYTRYLPNGEQIKL</sequence>
<reference evidence="2 3" key="1">
    <citation type="journal article" date="2022" name="G3 (Bethesda)">
        <title>Whole-genome sequence and methylome profiling of the almond [Prunus dulcis (Mill.) D.A. Webb] cultivar 'Nonpareil'.</title>
        <authorList>
            <person name="D'Amico-Willman K.M."/>
            <person name="Ouma W.Z."/>
            <person name="Meulia T."/>
            <person name="Sideli G.M."/>
            <person name="Gradziel T.M."/>
            <person name="Fresnedo-Ramirez J."/>
        </authorList>
    </citation>
    <scope>NUCLEOTIDE SEQUENCE [LARGE SCALE GENOMIC DNA]</scope>
    <source>
        <strain evidence="2">Clone GOH B32 T37-40</strain>
    </source>
</reference>
<evidence type="ECO:0000313" key="2">
    <source>
        <dbReference type="EMBL" id="KAI5339650.1"/>
    </source>
</evidence>
<dbReference type="AlphaFoldDB" id="A0AAD4W9X3"/>
<protein>
    <submittedName>
        <fullName evidence="2">Uncharacterized protein</fullName>
    </submittedName>
</protein>
<accession>A0AAD4W9X3</accession>
<dbReference type="Proteomes" id="UP001054821">
    <property type="component" value="Chromosome 3"/>
</dbReference>
<dbReference type="EMBL" id="JAJFAZ020000003">
    <property type="protein sequence ID" value="KAI5339650.1"/>
    <property type="molecule type" value="Genomic_DNA"/>
</dbReference>